<dbReference type="InParanoid" id="Q028F3"/>
<feature type="chain" id="PRO_5004163756" evidence="1">
    <location>
        <begin position="26"/>
        <end position="279"/>
    </location>
</feature>
<evidence type="ECO:0000256" key="1">
    <source>
        <dbReference type="SAM" id="SignalP"/>
    </source>
</evidence>
<proteinExistence type="predicted"/>
<organism evidence="2">
    <name type="scientific">Solibacter usitatus (strain Ellin6076)</name>
    <dbReference type="NCBI Taxonomy" id="234267"/>
    <lineage>
        <taxon>Bacteria</taxon>
        <taxon>Pseudomonadati</taxon>
        <taxon>Acidobacteriota</taxon>
        <taxon>Terriglobia</taxon>
        <taxon>Bryobacterales</taxon>
        <taxon>Solibacteraceae</taxon>
        <taxon>Candidatus Solibacter</taxon>
    </lineage>
</organism>
<accession>Q028F3</accession>
<protein>
    <submittedName>
        <fullName evidence="2">Uncharacterized protein</fullName>
    </submittedName>
</protein>
<dbReference type="AlphaFoldDB" id="Q028F3"/>
<keyword evidence="1" id="KW-0732">Signal</keyword>
<reference evidence="2" key="1">
    <citation type="submission" date="2006-10" db="EMBL/GenBank/DDBJ databases">
        <title>Complete sequence of Solibacter usitatus Ellin6076.</title>
        <authorList>
            <consortium name="US DOE Joint Genome Institute"/>
            <person name="Copeland A."/>
            <person name="Lucas S."/>
            <person name="Lapidus A."/>
            <person name="Barry K."/>
            <person name="Detter J.C."/>
            <person name="Glavina del Rio T."/>
            <person name="Hammon N."/>
            <person name="Israni S."/>
            <person name="Dalin E."/>
            <person name="Tice H."/>
            <person name="Pitluck S."/>
            <person name="Thompson L.S."/>
            <person name="Brettin T."/>
            <person name="Bruce D."/>
            <person name="Han C."/>
            <person name="Tapia R."/>
            <person name="Gilna P."/>
            <person name="Schmutz J."/>
            <person name="Larimer F."/>
            <person name="Land M."/>
            <person name="Hauser L."/>
            <person name="Kyrpides N."/>
            <person name="Mikhailova N."/>
            <person name="Janssen P.H."/>
            <person name="Kuske C.R."/>
            <person name="Richardson P."/>
        </authorList>
    </citation>
    <scope>NUCLEOTIDE SEQUENCE</scope>
    <source>
        <strain evidence="2">Ellin6076</strain>
    </source>
</reference>
<gene>
    <name evidence="2" type="ordered locus">Acid_1614</name>
</gene>
<evidence type="ECO:0000313" key="2">
    <source>
        <dbReference type="EMBL" id="ABJ82604.1"/>
    </source>
</evidence>
<dbReference type="HOGENOM" id="CLU_086986_0_0_0"/>
<dbReference type="KEGG" id="sus:Acid_1614"/>
<dbReference type="EMBL" id="CP000473">
    <property type="protein sequence ID" value="ABJ82604.1"/>
    <property type="molecule type" value="Genomic_DNA"/>
</dbReference>
<sequence precursor="true">MSWKSGNWLTAVVILLFGAALPATAQVQVVDCGSSGPGASCAGCNGDCCEKCRKNCERTEGKDLSCNPSAYFQVHTCANVTPPTGMTFPAGSGYIDLTNAGALGADQFGPGLGNHSGSVCANVYAFSSDEQEVSCCSCLVTPNAAVHINCSDIVTNTLTGVVPTNITMKLLATIPAATAGGAAGVNTQATFTGQFCNAANIALGDANLALGMRAWAVTAHTIPTSTSTFGITESEFSNADLSPGELASLTQRCANIVGNGSRAGQCAGCTAGSLGAGKR</sequence>
<name>Q028F3_SOLUE</name>
<feature type="signal peptide" evidence="1">
    <location>
        <begin position="1"/>
        <end position="25"/>
    </location>
</feature>